<dbReference type="AlphaFoldDB" id="A0A8S1K6D8"/>
<feature type="compositionally biased region" description="Basic and acidic residues" evidence="2">
    <location>
        <begin position="447"/>
        <end position="456"/>
    </location>
</feature>
<dbReference type="EMBL" id="CAJJDN010000003">
    <property type="protein sequence ID" value="CAD8048554.1"/>
    <property type="molecule type" value="Genomic_DNA"/>
</dbReference>
<proteinExistence type="predicted"/>
<feature type="region of interest" description="Disordered" evidence="2">
    <location>
        <begin position="169"/>
        <end position="197"/>
    </location>
</feature>
<feature type="compositionally biased region" description="Basic and acidic residues" evidence="2">
    <location>
        <begin position="418"/>
        <end position="437"/>
    </location>
</feature>
<keyword evidence="1" id="KW-0175">Coiled coil</keyword>
<dbReference type="OrthoDB" id="313544at2759"/>
<accession>A0A8S1K6D8</accession>
<dbReference type="Proteomes" id="UP000692954">
    <property type="component" value="Unassembled WGS sequence"/>
</dbReference>
<sequence>MQIFVTLDSQQHEIQLQECTIEALMIAIQNQFNLAFHFELLTTDNQTLTEIQEGMQIIIQKVQNEKAHLKKFKSFFSIAGSIIKSKTMTNGFSLQKLNQIHKQKSLNENEGPKIQTQEHYGQQINTNNQSVDEQNIQKCELSGILQQDSAMILDEKQSDRQLLNELQVESEKKQHNSQEQKKRQKINQIKQQSQTTKDQAFAYAEEIANIPRPNKRQQILQRMEEDKAEKERISRQQQEANRVIKQIQEKMKQKEQLLKQKDEALQMSELEKRKAVLAQKRELSQPIKLSELTEHQKKYEEDRKIKEYEREHHKQELEHEIKQKSLRFPKSQAQIRVEEESKMQKLIREQEMEQKKLARLKQLKYADVAQEIYFKEHPVKPKQSPPPKEEQSKQIKEIQITEQNLRKIQRFIPKQRHLSHDSKDSINDQSNHQENRPPKPIVKKVQKVVEKQEKPAELPPKPKTTDYLQQMKQQRKVQVNIEDQWEKIIENKGLENEQKVQNVLNNVQKLEQKAKEREKLALLNKDVQAEEEANNLYIASIRAKLAILEKN</sequence>
<feature type="coiled-coil region" evidence="1">
    <location>
        <begin position="305"/>
        <end position="363"/>
    </location>
</feature>
<evidence type="ECO:0000256" key="2">
    <source>
        <dbReference type="SAM" id="MobiDB-lite"/>
    </source>
</evidence>
<gene>
    <name evidence="3" type="ORF">PSON_ATCC_30995.1.T0030297</name>
</gene>
<feature type="region of interest" description="Disordered" evidence="2">
    <location>
        <begin position="412"/>
        <end position="465"/>
    </location>
</feature>
<feature type="coiled-coil region" evidence="1">
    <location>
        <begin position="500"/>
        <end position="533"/>
    </location>
</feature>
<evidence type="ECO:0000313" key="3">
    <source>
        <dbReference type="EMBL" id="CAD8048554.1"/>
    </source>
</evidence>
<feature type="compositionally biased region" description="Low complexity" evidence="2">
    <location>
        <begin position="186"/>
        <end position="197"/>
    </location>
</feature>
<reference evidence="3" key="1">
    <citation type="submission" date="2021-01" db="EMBL/GenBank/DDBJ databases">
        <authorList>
            <consortium name="Genoscope - CEA"/>
            <person name="William W."/>
        </authorList>
    </citation>
    <scope>NUCLEOTIDE SEQUENCE</scope>
</reference>
<name>A0A8S1K6D8_9CILI</name>
<organism evidence="3 4">
    <name type="scientific">Paramecium sonneborni</name>
    <dbReference type="NCBI Taxonomy" id="65129"/>
    <lineage>
        <taxon>Eukaryota</taxon>
        <taxon>Sar</taxon>
        <taxon>Alveolata</taxon>
        <taxon>Ciliophora</taxon>
        <taxon>Intramacronucleata</taxon>
        <taxon>Oligohymenophorea</taxon>
        <taxon>Peniculida</taxon>
        <taxon>Parameciidae</taxon>
        <taxon>Paramecium</taxon>
    </lineage>
</organism>
<protein>
    <submittedName>
        <fullName evidence="3">Uncharacterized protein</fullName>
    </submittedName>
</protein>
<feature type="compositionally biased region" description="Basic and acidic residues" evidence="2">
    <location>
        <begin position="169"/>
        <end position="181"/>
    </location>
</feature>
<comment type="caution">
    <text evidence="3">The sequence shown here is derived from an EMBL/GenBank/DDBJ whole genome shotgun (WGS) entry which is preliminary data.</text>
</comment>
<evidence type="ECO:0000313" key="4">
    <source>
        <dbReference type="Proteomes" id="UP000692954"/>
    </source>
</evidence>
<keyword evidence="4" id="KW-1185">Reference proteome</keyword>
<feature type="coiled-coil region" evidence="1">
    <location>
        <begin position="216"/>
        <end position="271"/>
    </location>
</feature>
<evidence type="ECO:0000256" key="1">
    <source>
        <dbReference type="SAM" id="Coils"/>
    </source>
</evidence>
<feature type="region of interest" description="Disordered" evidence="2">
    <location>
        <begin position="376"/>
        <end position="395"/>
    </location>
</feature>